<accession>A0ABQ2FE37</accession>
<dbReference type="Pfam" id="PF03435">
    <property type="entry name" value="Sacchrp_dh_NADP"/>
    <property type="match status" value="1"/>
</dbReference>
<proteinExistence type="predicted"/>
<dbReference type="Proteomes" id="UP000662111">
    <property type="component" value="Unassembled WGS sequence"/>
</dbReference>
<name>A0ABQ2FE37_9MICO</name>
<sequence length="426" mass="45093">MDRDVDVCLFGATGFVGRLVAEHLARVAPPDVVVALAGRSEERLRQLRAGLGGRAADWPVVVADSSDAESLRRMVDRARVVVSTVGPYQRHGIPLVEACAEGGTDYADLTGETLFVREAIERAHETARASGARLVVSCGFDSVPSDLAVHLLHRAAEADGAGGLTDTTLLARARGGVSGGTVDSMRVMVQQLREDPSAGRVMRDPEALSGGVSGAPGQEDPWRPFVEEGTGRWVVPFFMGPYNTRVVRRSHALTGLGYGPRFRYRELMTTGRGVRGAVRAAAVMAGLGALGAGLATPGLRRLVDRVLPAPGDGPSRERREQGWFRMETRTTTEDGTGYAATVAAQGDPGYAATSVMLGQAALVLLATRRAGSAGQGGVLTPAVAIGDELVEALREQGFTLEVEREQQVAGQPAERRVTTPPRKERA</sequence>
<dbReference type="SUPFAM" id="SSF51735">
    <property type="entry name" value="NAD(P)-binding Rossmann-fold domains"/>
    <property type="match status" value="1"/>
</dbReference>
<feature type="region of interest" description="Disordered" evidence="1">
    <location>
        <begin position="403"/>
        <end position="426"/>
    </location>
</feature>
<reference evidence="4" key="1">
    <citation type="journal article" date="2019" name="Int. J. Syst. Evol. Microbiol.">
        <title>The Global Catalogue of Microorganisms (GCM) 10K type strain sequencing project: providing services to taxonomists for standard genome sequencing and annotation.</title>
        <authorList>
            <consortium name="The Broad Institute Genomics Platform"/>
            <consortium name="The Broad Institute Genome Sequencing Center for Infectious Disease"/>
            <person name="Wu L."/>
            <person name="Ma J."/>
        </authorList>
    </citation>
    <scope>NUCLEOTIDE SEQUENCE [LARGE SCALE GENOMIC DNA]</scope>
    <source>
        <strain evidence="4">CGMCC 1.5362</strain>
    </source>
</reference>
<dbReference type="RefSeq" id="WP_022922386.1">
    <property type="nucleotide sequence ID" value="NZ_BMLB01000007.1"/>
</dbReference>
<dbReference type="EMBL" id="BMLB01000007">
    <property type="protein sequence ID" value="GGK80531.1"/>
    <property type="molecule type" value="Genomic_DNA"/>
</dbReference>
<feature type="region of interest" description="Disordered" evidence="1">
    <location>
        <begin position="196"/>
        <end position="221"/>
    </location>
</feature>
<dbReference type="PANTHER" id="PTHR12286:SF5">
    <property type="entry name" value="SACCHAROPINE DEHYDROGENASE-LIKE OXIDOREDUCTASE"/>
    <property type="match status" value="1"/>
</dbReference>
<evidence type="ECO:0000313" key="4">
    <source>
        <dbReference type="Proteomes" id="UP000662111"/>
    </source>
</evidence>
<comment type="caution">
    <text evidence="3">The sequence shown here is derived from an EMBL/GenBank/DDBJ whole genome shotgun (WGS) entry which is preliminary data.</text>
</comment>
<protein>
    <submittedName>
        <fullName evidence="3">Enoyl reductase</fullName>
    </submittedName>
</protein>
<evidence type="ECO:0000313" key="3">
    <source>
        <dbReference type="EMBL" id="GGK80531.1"/>
    </source>
</evidence>
<keyword evidence="4" id="KW-1185">Reference proteome</keyword>
<dbReference type="PANTHER" id="PTHR12286">
    <property type="entry name" value="SACCHAROPINE DEHYDROGENASE-LIKE OXIDOREDUCTASE"/>
    <property type="match status" value="1"/>
</dbReference>
<feature type="domain" description="Saccharopine dehydrogenase NADP binding" evidence="2">
    <location>
        <begin position="7"/>
        <end position="133"/>
    </location>
</feature>
<organism evidence="3 4">
    <name type="scientific">Ornithinimicrobium pekingense</name>
    <dbReference type="NCBI Taxonomy" id="384677"/>
    <lineage>
        <taxon>Bacteria</taxon>
        <taxon>Bacillati</taxon>
        <taxon>Actinomycetota</taxon>
        <taxon>Actinomycetes</taxon>
        <taxon>Micrococcales</taxon>
        <taxon>Ornithinimicrobiaceae</taxon>
        <taxon>Ornithinimicrobium</taxon>
    </lineage>
</organism>
<feature type="compositionally biased region" description="Basic and acidic residues" evidence="1">
    <location>
        <begin position="413"/>
        <end position="426"/>
    </location>
</feature>
<evidence type="ECO:0000259" key="2">
    <source>
        <dbReference type="Pfam" id="PF03435"/>
    </source>
</evidence>
<dbReference type="Gene3D" id="3.40.50.720">
    <property type="entry name" value="NAD(P)-binding Rossmann-like Domain"/>
    <property type="match status" value="1"/>
</dbReference>
<gene>
    <name evidence="3" type="ORF">GCM10011509_31320</name>
</gene>
<evidence type="ECO:0000256" key="1">
    <source>
        <dbReference type="SAM" id="MobiDB-lite"/>
    </source>
</evidence>
<dbReference type="InterPro" id="IPR051276">
    <property type="entry name" value="Saccharopine_DH-like_oxidrdct"/>
</dbReference>
<feature type="compositionally biased region" description="Basic and acidic residues" evidence="1">
    <location>
        <begin position="196"/>
        <end position="206"/>
    </location>
</feature>
<dbReference type="InterPro" id="IPR005097">
    <property type="entry name" value="Sacchrp_dh_NADP-bd"/>
</dbReference>
<dbReference type="InterPro" id="IPR036291">
    <property type="entry name" value="NAD(P)-bd_dom_sf"/>
</dbReference>